<dbReference type="InterPro" id="IPR036425">
    <property type="entry name" value="MoaB/Mog-like_dom_sf"/>
</dbReference>
<organism evidence="3 4">
    <name type="scientific">Limosilactobacillus reuteri</name>
    <name type="common">Lactobacillus reuteri</name>
    <dbReference type="NCBI Taxonomy" id="1598"/>
    <lineage>
        <taxon>Bacteria</taxon>
        <taxon>Bacillati</taxon>
        <taxon>Bacillota</taxon>
        <taxon>Bacilli</taxon>
        <taxon>Lactobacillales</taxon>
        <taxon>Lactobacillaceae</taxon>
        <taxon>Limosilactobacillus</taxon>
    </lineage>
</organism>
<dbReference type="HAMAP" id="MF_00226_B">
    <property type="entry name" value="CinA_B"/>
    <property type="match status" value="1"/>
</dbReference>
<comment type="similarity">
    <text evidence="1">Belongs to the CinA family.</text>
</comment>
<dbReference type="AlphaFoldDB" id="A0AB73PR46"/>
<dbReference type="InterPro" id="IPR036653">
    <property type="entry name" value="CinA-like_C"/>
</dbReference>
<evidence type="ECO:0000259" key="2">
    <source>
        <dbReference type="SMART" id="SM00852"/>
    </source>
</evidence>
<dbReference type="Gene3D" id="3.40.980.10">
    <property type="entry name" value="MoaB/Mog-like domain"/>
    <property type="match status" value="1"/>
</dbReference>
<feature type="domain" description="MoaB/Mog" evidence="2">
    <location>
        <begin position="4"/>
        <end position="171"/>
    </location>
</feature>
<accession>A0AB73PR46</accession>
<gene>
    <name evidence="1" type="primary">cinA</name>
    <name evidence="3" type="ORF">CBG15_08635</name>
</gene>
<reference evidence="3 4" key="1">
    <citation type="submission" date="2017-05" db="EMBL/GenBank/DDBJ databases">
        <authorList>
            <person name="Lin X.B."/>
            <person name="Stothard P."/>
            <person name="Tasseva G."/>
            <person name="Walter J."/>
        </authorList>
    </citation>
    <scope>NUCLEOTIDE SEQUENCE [LARGE SCALE GENOMIC DNA]</scope>
    <source>
        <strain evidence="3 4">105n</strain>
    </source>
</reference>
<dbReference type="CDD" id="cd00885">
    <property type="entry name" value="cinA"/>
    <property type="match status" value="1"/>
</dbReference>
<dbReference type="InterPro" id="IPR008135">
    <property type="entry name" value="Competence-induced_CinA"/>
</dbReference>
<name>A0AB73PR46_LIMRT</name>
<dbReference type="PANTHER" id="PTHR13939:SF0">
    <property type="entry name" value="NMN AMIDOHYDROLASE-LIKE PROTEIN YFAY"/>
    <property type="match status" value="1"/>
</dbReference>
<dbReference type="PIRSF" id="PIRSF006728">
    <property type="entry name" value="CinA"/>
    <property type="match status" value="1"/>
</dbReference>
<dbReference type="Gene3D" id="3.90.950.20">
    <property type="entry name" value="CinA-like"/>
    <property type="match status" value="1"/>
</dbReference>
<dbReference type="SMART" id="SM00852">
    <property type="entry name" value="MoCF_biosynth"/>
    <property type="match status" value="1"/>
</dbReference>
<dbReference type="NCBIfam" id="TIGR00200">
    <property type="entry name" value="cinA_nterm"/>
    <property type="match status" value="1"/>
</dbReference>
<evidence type="ECO:0000313" key="3">
    <source>
        <dbReference type="EMBL" id="OYS92791.1"/>
    </source>
</evidence>
<dbReference type="InterPro" id="IPR050101">
    <property type="entry name" value="CinA"/>
</dbReference>
<dbReference type="NCBIfam" id="TIGR00199">
    <property type="entry name" value="PncC_domain"/>
    <property type="match status" value="1"/>
</dbReference>
<sequence>MDAEIISVGTEIVLGQIVNTNAAYLANRLTQLDLPATYQTTVDDQSQRLERVINHALTRAQLVFVCGGLGPTADDITMPTVAKTLGKELQTDEEHWKWIQKTFEQRQIKMEPENIRQAQYPRGGEPLANPVGLALGCWYGTKGKVVVVLPGPPAEFKAMVEKSLVPKLQQYFQTRKQITSRALNFLGRPESQLMDEIEDATNDIPGISITSYVQPTAIQVRLTVRNLPVIEAEEKIDQAQKAILAVEEPFFFGVGDDLTLAKVVVEQLKNRGWKLTAAESLTGGMFQSTICSVPGASTVFNGGFVTYAASAKEKLLGIPHDTIDQYGVVSSETAAAMAEGCQRKLNVEVGIGFTGVAGPDMLEGQPAGTVWIGLAMKGRPTKTVQLHLASYVGRQAIRTLSVQYGLQLIYRELKKQTNFCSLFSCFFG</sequence>
<dbReference type="EMBL" id="NGPX01000057">
    <property type="protein sequence ID" value="OYS92791.1"/>
    <property type="molecule type" value="Genomic_DNA"/>
</dbReference>
<dbReference type="InterPro" id="IPR001453">
    <property type="entry name" value="MoaB/Mog_dom"/>
</dbReference>
<proteinExistence type="inferred from homology"/>
<protein>
    <recommendedName>
        <fullName evidence="1">Putative competence-damage inducible protein</fullName>
    </recommendedName>
</protein>
<dbReference type="RefSeq" id="WP_094511594.1">
    <property type="nucleotide sequence ID" value="NZ_NGPU01000090.1"/>
</dbReference>
<dbReference type="PANTHER" id="PTHR13939">
    <property type="entry name" value="NICOTINAMIDE-NUCLEOTIDE AMIDOHYDROLASE PNCC"/>
    <property type="match status" value="1"/>
</dbReference>
<dbReference type="SUPFAM" id="SSF53218">
    <property type="entry name" value="Molybdenum cofactor biosynthesis proteins"/>
    <property type="match status" value="1"/>
</dbReference>
<dbReference type="Pfam" id="PF00994">
    <property type="entry name" value="MoCF_biosynth"/>
    <property type="match status" value="1"/>
</dbReference>
<dbReference type="Proteomes" id="UP000216681">
    <property type="component" value="Unassembled WGS sequence"/>
</dbReference>
<dbReference type="Pfam" id="PF02464">
    <property type="entry name" value="CinA"/>
    <property type="match status" value="1"/>
</dbReference>
<comment type="caution">
    <text evidence="3">The sequence shown here is derived from an EMBL/GenBank/DDBJ whole genome shotgun (WGS) entry which is preliminary data.</text>
</comment>
<reference evidence="3 4" key="2">
    <citation type="submission" date="2017-09" db="EMBL/GenBank/DDBJ databases">
        <title>Tripartite evolution among Lactobacillus johnsonii, Lactobacillus taiwanensis, Lactobacillus reuteri and their rodent host.</title>
        <authorList>
            <person name="Wang T."/>
            <person name="Knowles S."/>
            <person name="Cheng C."/>
        </authorList>
    </citation>
    <scope>NUCLEOTIDE SEQUENCE [LARGE SCALE GENOMIC DNA]</scope>
    <source>
        <strain evidence="3 4">105n</strain>
    </source>
</reference>
<dbReference type="InterPro" id="IPR008136">
    <property type="entry name" value="CinA_C"/>
</dbReference>
<evidence type="ECO:0000313" key="4">
    <source>
        <dbReference type="Proteomes" id="UP000216681"/>
    </source>
</evidence>
<dbReference type="Pfam" id="PF18146">
    <property type="entry name" value="CinA_KH"/>
    <property type="match status" value="1"/>
</dbReference>
<evidence type="ECO:0000256" key="1">
    <source>
        <dbReference type="HAMAP-Rule" id="MF_00226"/>
    </source>
</evidence>
<dbReference type="NCBIfam" id="NF001813">
    <property type="entry name" value="PRK00549.1"/>
    <property type="match status" value="1"/>
</dbReference>
<dbReference type="SUPFAM" id="SSF142433">
    <property type="entry name" value="CinA-like"/>
    <property type="match status" value="1"/>
</dbReference>
<dbReference type="InterPro" id="IPR041424">
    <property type="entry name" value="CinA_KH"/>
</dbReference>